<name>A0ABS5HNN6_9RHOB</name>
<evidence type="ECO:0000256" key="3">
    <source>
        <dbReference type="ARBA" id="ARBA00022475"/>
    </source>
</evidence>
<keyword evidence="6 9" id="KW-1133">Transmembrane helix</keyword>
<gene>
    <name evidence="11" type="ORF">IT775_05455</name>
</gene>
<dbReference type="InterPro" id="IPR003362">
    <property type="entry name" value="Bact_transf"/>
</dbReference>
<dbReference type="Proteomes" id="UP001195941">
    <property type="component" value="Unassembled WGS sequence"/>
</dbReference>
<evidence type="ECO:0000313" key="12">
    <source>
        <dbReference type="Proteomes" id="UP001195941"/>
    </source>
</evidence>
<evidence type="ECO:0000256" key="8">
    <source>
        <dbReference type="ARBA" id="ARBA00023169"/>
    </source>
</evidence>
<reference evidence="11 12" key="1">
    <citation type="journal article" date="2021" name="Arch. Microbiol.">
        <title>Thalassobius aquimarinus sp. nov., isolated from the Sea of Japan seashore.</title>
        <authorList>
            <person name="Kurilenko V.V."/>
            <person name="Romanenko L.A."/>
            <person name="Chernysheva N.Y."/>
            <person name="Velansky P.V."/>
            <person name="Tekutyeva L.A."/>
            <person name="Isaeva M.P."/>
            <person name="Mikhailov V.V."/>
        </authorList>
    </citation>
    <scope>NUCLEOTIDE SEQUENCE [LARGE SCALE GENOMIC DNA]</scope>
    <source>
        <strain evidence="11 12">KMM 8518</strain>
    </source>
</reference>
<evidence type="ECO:0000256" key="6">
    <source>
        <dbReference type="ARBA" id="ARBA00022989"/>
    </source>
</evidence>
<keyword evidence="12" id="KW-1185">Reference proteome</keyword>
<dbReference type="EMBL" id="JADMKU010000003">
    <property type="protein sequence ID" value="MBR9650571.1"/>
    <property type="molecule type" value="Genomic_DNA"/>
</dbReference>
<evidence type="ECO:0000256" key="4">
    <source>
        <dbReference type="ARBA" id="ARBA00022679"/>
    </source>
</evidence>
<organism evidence="11 12">
    <name type="scientific">Thalassovita aquimarina</name>
    <dbReference type="NCBI Taxonomy" id="2785917"/>
    <lineage>
        <taxon>Bacteria</taxon>
        <taxon>Pseudomonadati</taxon>
        <taxon>Pseudomonadota</taxon>
        <taxon>Alphaproteobacteria</taxon>
        <taxon>Rhodobacterales</taxon>
        <taxon>Roseobacteraceae</taxon>
        <taxon>Thalassovita</taxon>
    </lineage>
</organism>
<dbReference type="GO" id="GO:0016740">
    <property type="term" value="F:transferase activity"/>
    <property type="evidence" value="ECO:0007669"/>
    <property type="project" value="UniProtKB-KW"/>
</dbReference>
<dbReference type="Pfam" id="PF02397">
    <property type="entry name" value="Bac_transf"/>
    <property type="match status" value="1"/>
</dbReference>
<feature type="transmembrane region" description="Helical" evidence="9">
    <location>
        <begin position="41"/>
        <end position="67"/>
    </location>
</feature>
<keyword evidence="4 11" id="KW-0808">Transferase</keyword>
<evidence type="ECO:0000256" key="1">
    <source>
        <dbReference type="ARBA" id="ARBA00004236"/>
    </source>
</evidence>
<evidence type="ECO:0000313" key="11">
    <source>
        <dbReference type="EMBL" id="MBR9650571.1"/>
    </source>
</evidence>
<evidence type="ECO:0000256" key="7">
    <source>
        <dbReference type="ARBA" id="ARBA00023136"/>
    </source>
</evidence>
<evidence type="ECO:0000256" key="9">
    <source>
        <dbReference type="SAM" id="Phobius"/>
    </source>
</evidence>
<comment type="similarity">
    <text evidence="2">Belongs to the bacterial sugar transferase family.</text>
</comment>
<dbReference type="PANTHER" id="PTHR30576">
    <property type="entry name" value="COLANIC BIOSYNTHESIS UDP-GLUCOSE LIPID CARRIER TRANSFERASE"/>
    <property type="match status" value="1"/>
</dbReference>
<comment type="caution">
    <text evidence="11">The sequence shown here is derived from an EMBL/GenBank/DDBJ whole genome shotgun (WGS) entry which is preliminary data.</text>
</comment>
<protein>
    <submittedName>
        <fullName evidence="11">Sugar transferase</fullName>
    </submittedName>
</protein>
<keyword evidence="3" id="KW-1003">Cell membrane</keyword>
<evidence type="ECO:0000256" key="2">
    <source>
        <dbReference type="ARBA" id="ARBA00006464"/>
    </source>
</evidence>
<keyword evidence="7 9" id="KW-0472">Membrane</keyword>
<accession>A0ABS5HNN6</accession>
<keyword evidence="5 9" id="KW-0812">Transmembrane</keyword>
<evidence type="ECO:0000256" key="5">
    <source>
        <dbReference type="ARBA" id="ARBA00022692"/>
    </source>
</evidence>
<dbReference type="PANTHER" id="PTHR30576:SF4">
    <property type="entry name" value="UNDECAPRENYL-PHOSPHATE GALACTOSE PHOSPHOTRANSFERASE"/>
    <property type="match status" value="1"/>
</dbReference>
<keyword evidence="8" id="KW-0270">Exopolysaccharide synthesis</keyword>
<sequence length="232" mass="26428">MNMQVNAVMDTAKIDMATMVPANTLTKRAPVKLYRSIGKRVLDLALVFLMAPSVALVVVVLATIIAMDGKSPFYAQMRVGRDGRVFRMWKLRSMIHNADDALEHHLQQNPEARREWDHNQKLSNDPRITRFGRFIRRTSLDELPQLWNVLKGEMSLVGPRPMMCEQRVLYPGTEYYDMRPGITGYWQTSVRNESSFSERAGFDAAYHRDQSLVTDIKLILATVSVVLAATGR</sequence>
<feature type="domain" description="Bacterial sugar transferase" evidence="10">
    <location>
        <begin position="39"/>
        <end position="227"/>
    </location>
</feature>
<evidence type="ECO:0000259" key="10">
    <source>
        <dbReference type="Pfam" id="PF02397"/>
    </source>
</evidence>
<proteinExistence type="inferred from homology"/>
<comment type="subcellular location">
    <subcellularLocation>
        <location evidence="1">Cell membrane</location>
    </subcellularLocation>
</comment>